<dbReference type="InterPro" id="IPR012675">
    <property type="entry name" value="Beta-grasp_dom_sf"/>
</dbReference>
<sequence>ARAKERGWVRLEGKDYEVQDGNVIYVLFNA</sequence>
<evidence type="ECO:0000259" key="1">
    <source>
        <dbReference type="Pfam" id="PF06071"/>
    </source>
</evidence>
<dbReference type="Pfam" id="PF06071">
    <property type="entry name" value="YchF-GTPase_C"/>
    <property type="match status" value="1"/>
</dbReference>
<accession>A0A430VRF7</accession>
<feature type="domain" description="YchF C-terminal" evidence="1">
    <location>
        <begin position="2"/>
        <end position="29"/>
    </location>
</feature>
<dbReference type="Proteomes" id="UP000287467">
    <property type="component" value="Unassembled WGS sequence"/>
</dbReference>
<dbReference type="RefSeq" id="WP_126248097.1">
    <property type="nucleotide sequence ID" value="NZ_PEMW01000182.1"/>
</dbReference>
<dbReference type="Gene3D" id="3.10.20.30">
    <property type="match status" value="1"/>
</dbReference>
<dbReference type="InterPro" id="IPR012676">
    <property type="entry name" value="TGS-like"/>
</dbReference>
<evidence type="ECO:0000313" key="2">
    <source>
        <dbReference type="EMBL" id="RTI55703.1"/>
    </source>
</evidence>
<comment type="caution">
    <text evidence="2">The sequence shown here is derived from an EMBL/GenBank/DDBJ whole genome shotgun (WGS) entry which is preliminary data.</text>
</comment>
<reference evidence="2 3" key="1">
    <citation type="journal article" date="2019" name="Extremophiles">
        <title>Biogeography of thermophiles and predominance of Thermus scotoductus in domestic water heaters.</title>
        <authorList>
            <person name="Wilpiszeski R.L."/>
            <person name="Zhang Z."/>
            <person name="House C.H."/>
        </authorList>
    </citation>
    <scope>NUCLEOTIDE SEQUENCE [LARGE SCALE GENOMIC DNA]</scope>
    <source>
        <strain evidence="2 3">1_S1</strain>
    </source>
</reference>
<dbReference type="InterPro" id="IPR013029">
    <property type="entry name" value="YchF_C"/>
</dbReference>
<organism evidence="2 3">
    <name type="scientific">Thermus scotoductus</name>
    <dbReference type="NCBI Taxonomy" id="37636"/>
    <lineage>
        <taxon>Bacteria</taxon>
        <taxon>Thermotogati</taxon>
        <taxon>Deinococcota</taxon>
        <taxon>Deinococci</taxon>
        <taxon>Thermales</taxon>
        <taxon>Thermaceae</taxon>
        <taxon>Thermus</taxon>
    </lineage>
</organism>
<protein>
    <recommendedName>
        <fullName evidence="1">YchF C-terminal domain-containing protein</fullName>
    </recommendedName>
</protein>
<name>A0A430VRF7_THESC</name>
<gene>
    <name evidence="2" type="ORF">CSW14_06425</name>
</gene>
<dbReference type="AlphaFoldDB" id="A0A430VRF7"/>
<feature type="non-terminal residue" evidence="2">
    <location>
        <position position="1"/>
    </location>
</feature>
<dbReference type="EMBL" id="PEMW01000182">
    <property type="protein sequence ID" value="RTI55703.1"/>
    <property type="molecule type" value="Genomic_DNA"/>
</dbReference>
<evidence type="ECO:0000313" key="3">
    <source>
        <dbReference type="Proteomes" id="UP000287467"/>
    </source>
</evidence>
<proteinExistence type="predicted"/>
<dbReference type="SUPFAM" id="SSF81271">
    <property type="entry name" value="TGS-like"/>
    <property type="match status" value="1"/>
</dbReference>